<dbReference type="OrthoDB" id="1420916at2"/>
<organism evidence="3 4">
    <name type="scientific">Mesoflavibacter zeaxanthinifaciens subsp. sabulilitoris</name>
    <dbReference type="NCBI Taxonomy" id="1520893"/>
    <lineage>
        <taxon>Bacteria</taxon>
        <taxon>Pseudomonadati</taxon>
        <taxon>Bacteroidota</taxon>
        <taxon>Flavobacteriia</taxon>
        <taxon>Flavobacteriales</taxon>
        <taxon>Flavobacteriaceae</taxon>
        <taxon>Mesoflavibacter</taxon>
    </lineage>
</organism>
<feature type="domain" description="Anti-sigma K factor RskA C-terminal" evidence="2">
    <location>
        <begin position="96"/>
        <end position="252"/>
    </location>
</feature>
<evidence type="ECO:0000259" key="2">
    <source>
        <dbReference type="Pfam" id="PF10099"/>
    </source>
</evidence>
<dbReference type="RefSeq" id="WP_106676967.1">
    <property type="nucleotide sequence ID" value="NZ_JACHWV010000001.1"/>
</dbReference>
<evidence type="ECO:0000313" key="4">
    <source>
        <dbReference type="Proteomes" id="UP000238430"/>
    </source>
</evidence>
<dbReference type="InterPro" id="IPR018764">
    <property type="entry name" value="RskA_C"/>
</dbReference>
<dbReference type="AlphaFoldDB" id="A0A2T1NKR1"/>
<comment type="caution">
    <text evidence="3">The sequence shown here is derived from an EMBL/GenBank/DDBJ whole genome shotgun (WGS) entry which is preliminary data.</text>
</comment>
<dbReference type="Proteomes" id="UP000238430">
    <property type="component" value="Unassembled WGS sequence"/>
</dbReference>
<evidence type="ECO:0000313" key="3">
    <source>
        <dbReference type="EMBL" id="PSG93489.1"/>
    </source>
</evidence>
<dbReference type="Pfam" id="PF10099">
    <property type="entry name" value="RskA_C"/>
    <property type="match status" value="1"/>
</dbReference>
<dbReference type="PANTHER" id="PTHR37461">
    <property type="entry name" value="ANTI-SIGMA-K FACTOR RSKA"/>
    <property type="match status" value="1"/>
</dbReference>
<name>A0A2T1NKR1_9FLAO</name>
<dbReference type="GO" id="GO:0005886">
    <property type="term" value="C:plasma membrane"/>
    <property type="evidence" value="ECO:0007669"/>
    <property type="project" value="InterPro"/>
</dbReference>
<proteinExistence type="predicted"/>
<keyword evidence="4" id="KW-1185">Reference proteome</keyword>
<dbReference type="PANTHER" id="PTHR37461:SF1">
    <property type="entry name" value="ANTI-SIGMA-K FACTOR RSKA"/>
    <property type="match status" value="1"/>
</dbReference>
<dbReference type="InterPro" id="IPR051474">
    <property type="entry name" value="Anti-sigma-K/W_factor"/>
</dbReference>
<accession>A0A2T1NKR1</accession>
<keyword evidence="1" id="KW-0175">Coiled coil</keyword>
<dbReference type="GO" id="GO:0006417">
    <property type="term" value="P:regulation of translation"/>
    <property type="evidence" value="ECO:0007669"/>
    <property type="project" value="TreeGrafter"/>
</dbReference>
<protein>
    <submittedName>
        <fullName evidence="3">Anti-sigma factor</fullName>
    </submittedName>
</protein>
<sequence length="265" mass="29802">MNINEYIQSGILELYVAGQLSEKENKEVYDLMLKHPEVLQEVLQIEAAFIKLSNSIAPEQPVAYSTIKAHLSNRNDKVVQLPKEKNRNWFTYTGWAAAVIVGAGLLWTLNQKQQLETEVTTINTEKEFLEIQIEDSKSKLAETKNLLNVIRDRNIIKVPLEGQAAYPDAYATVYWDENNDQIYLDLQGLPEPPEGKVYQVWSLLLNPLTPTSLGTIDDFMQDDNKIFKLDNANKSQAFGITLEPAGGSQSPTLEQLYTLGALASN</sequence>
<dbReference type="EMBL" id="PXOT01000015">
    <property type="protein sequence ID" value="PSG93489.1"/>
    <property type="molecule type" value="Genomic_DNA"/>
</dbReference>
<dbReference type="GO" id="GO:0016989">
    <property type="term" value="F:sigma factor antagonist activity"/>
    <property type="evidence" value="ECO:0007669"/>
    <property type="project" value="TreeGrafter"/>
</dbReference>
<feature type="coiled-coil region" evidence="1">
    <location>
        <begin position="112"/>
        <end position="153"/>
    </location>
</feature>
<gene>
    <name evidence="3" type="ORF">C7H61_02965</name>
</gene>
<evidence type="ECO:0000256" key="1">
    <source>
        <dbReference type="SAM" id="Coils"/>
    </source>
</evidence>
<reference evidence="3 4" key="1">
    <citation type="submission" date="2018-03" db="EMBL/GenBank/DDBJ databases">
        <title>Mesoflavibacter sp. HG37 and Mesoflavibacter sp. HG96 sp.nov., two marine bacteria isolated from seawater of Western Pacific Ocean.</title>
        <authorList>
            <person name="Cheng H."/>
            <person name="Wu Y.-H."/>
            <person name="Guo L.-L."/>
            <person name="Xu X.-W."/>
        </authorList>
    </citation>
    <scope>NUCLEOTIDE SEQUENCE [LARGE SCALE GENOMIC DNA]</scope>
    <source>
        <strain evidence="3 4">KCTC 42117</strain>
    </source>
</reference>